<reference evidence="10" key="1">
    <citation type="submission" date="2022-07" db="EMBL/GenBank/DDBJ databases">
        <title>Genome Sequence of Xylaria arbuscula.</title>
        <authorList>
            <person name="Buettner E."/>
        </authorList>
    </citation>
    <scope>NUCLEOTIDE SEQUENCE</scope>
    <source>
        <strain evidence="10">VT107</strain>
    </source>
</reference>
<feature type="transmembrane region" description="Helical" evidence="8">
    <location>
        <begin position="625"/>
        <end position="646"/>
    </location>
</feature>
<evidence type="ECO:0000256" key="7">
    <source>
        <dbReference type="SAM" id="MobiDB-lite"/>
    </source>
</evidence>
<feature type="transmembrane region" description="Helical" evidence="8">
    <location>
        <begin position="599"/>
        <end position="619"/>
    </location>
</feature>
<dbReference type="Proteomes" id="UP001148614">
    <property type="component" value="Unassembled WGS sequence"/>
</dbReference>
<feature type="region of interest" description="Disordered" evidence="7">
    <location>
        <begin position="831"/>
        <end position="861"/>
    </location>
</feature>
<protein>
    <recommendedName>
        <fullName evidence="9">Major facilitator superfamily (MFS) profile domain-containing protein</fullName>
    </recommendedName>
</protein>
<evidence type="ECO:0000259" key="9">
    <source>
        <dbReference type="PROSITE" id="PS50850"/>
    </source>
</evidence>
<keyword evidence="5 8" id="KW-1133">Transmembrane helix</keyword>
<comment type="caution">
    <text evidence="10">The sequence shown here is derived from an EMBL/GenBank/DDBJ whole genome shotgun (WGS) entry which is preliminary data.</text>
</comment>
<dbReference type="GO" id="GO:0016020">
    <property type="term" value="C:membrane"/>
    <property type="evidence" value="ECO:0007669"/>
    <property type="project" value="UniProtKB-SubCell"/>
</dbReference>
<evidence type="ECO:0000256" key="5">
    <source>
        <dbReference type="ARBA" id="ARBA00022989"/>
    </source>
</evidence>
<dbReference type="InterPro" id="IPR004738">
    <property type="entry name" value="Phos_permease"/>
</dbReference>
<evidence type="ECO:0000256" key="2">
    <source>
        <dbReference type="ARBA" id="ARBA00022448"/>
    </source>
</evidence>
<accession>A0A9W8NCA9</accession>
<dbReference type="PROSITE" id="PS50850">
    <property type="entry name" value="MFS"/>
    <property type="match status" value="1"/>
</dbReference>
<evidence type="ECO:0000256" key="3">
    <source>
        <dbReference type="ARBA" id="ARBA00022592"/>
    </source>
</evidence>
<dbReference type="AlphaFoldDB" id="A0A9W8NCA9"/>
<dbReference type="GO" id="GO:0005315">
    <property type="term" value="F:phosphate transmembrane transporter activity"/>
    <property type="evidence" value="ECO:0007669"/>
    <property type="project" value="InterPro"/>
</dbReference>
<evidence type="ECO:0000256" key="1">
    <source>
        <dbReference type="ARBA" id="ARBA00004141"/>
    </source>
</evidence>
<keyword evidence="6 8" id="KW-0472">Membrane</keyword>
<comment type="subcellular location">
    <subcellularLocation>
        <location evidence="1">Membrane</location>
        <topology evidence="1">Multi-pass membrane protein</topology>
    </subcellularLocation>
</comment>
<keyword evidence="4 8" id="KW-0812">Transmembrane</keyword>
<feature type="transmembrane region" description="Helical" evidence="8">
    <location>
        <begin position="290"/>
        <end position="308"/>
    </location>
</feature>
<proteinExistence type="predicted"/>
<organism evidence="10 11">
    <name type="scientific">Xylaria arbuscula</name>
    <dbReference type="NCBI Taxonomy" id="114810"/>
    <lineage>
        <taxon>Eukaryota</taxon>
        <taxon>Fungi</taxon>
        <taxon>Dikarya</taxon>
        <taxon>Ascomycota</taxon>
        <taxon>Pezizomycotina</taxon>
        <taxon>Sordariomycetes</taxon>
        <taxon>Xylariomycetidae</taxon>
        <taxon>Xylariales</taxon>
        <taxon>Xylariaceae</taxon>
        <taxon>Xylaria</taxon>
    </lineage>
</organism>
<dbReference type="EMBL" id="JANPWZ010001155">
    <property type="protein sequence ID" value="KAJ3568256.1"/>
    <property type="molecule type" value="Genomic_DNA"/>
</dbReference>
<keyword evidence="2" id="KW-0813">Transport</keyword>
<dbReference type="InterPro" id="IPR005829">
    <property type="entry name" value="Sugar_transporter_CS"/>
</dbReference>
<dbReference type="InterPro" id="IPR036259">
    <property type="entry name" value="MFS_trans_sf"/>
</dbReference>
<feature type="transmembrane region" description="Helical" evidence="8">
    <location>
        <begin position="320"/>
        <end position="341"/>
    </location>
</feature>
<dbReference type="CDD" id="cd17364">
    <property type="entry name" value="MFS_PhT"/>
    <property type="match status" value="1"/>
</dbReference>
<evidence type="ECO:0000256" key="4">
    <source>
        <dbReference type="ARBA" id="ARBA00022692"/>
    </source>
</evidence>
<evidence type="ECO:0000256" key="6">
    <source>
        <dbReference type="ARBA" id="ARBA00023136"/>
    </source>
</evidence>
<feature type="transmembrane region" description="Helical" evidence="8">
    <location>
        <begin position="562"/>
        <end position="587"/>
    </location>
</feature>
<dbReference type="PANTHER" id="PTHR24064">
    <property type="entry name" value="SOLUTE CARRIER FAMILY 22 MEMBER"/>
    <property type="match status" value="1"/>
</dbReference>
<dbReference type="PROSITE" id="PS00217">
    <property type="entry name" value="SUGAR_TRANSPORT_2"/>
    <property type="match status" value="1"/>
</dbReference>
<evidence type="ECO:0000313" key="11">
    <source>
        <dbReference type="Proteomes" id="UP001148614"/>
    </source>
</evidence>
<gene>
    <name evidence="10" type="ORF">NPX13_g6485</name>
</gene>
<name>A0A9W8NCA9_9PEZI</name>
<dbReference type="NCBIfam" id="TIGR00887">
    <property type="entry name" value="2A0109"/>
    <property type="match status" value="1"/>
</dbReference>
<keyword evidence="11" id="KW-1185">Reference proteome</keyword>
<dbReference type="InterPro" id="IPR020846">
    <property type="entry name" value="MFS_dom"/>
</dbReference>
<keyword evidence="3" id="KW-0592">Phosphate transport</keyword>
<dbReference type="GO" id="GO:0006817">
    <property type="term" value="P:phosphate ion transport"/>
    <property type="evidence" value="ECO:0007669"/>
    <property type="project" value="UniProtKB-KW"/>
</dbReference>
<dbReference type="Pfam" id="PF00083">
    <property type="entry name" value="Sugar_tr"/>
    <property type="match status" value="1"/>
</dbReference>
<dbReference type="Gene3D" id="1.20.1250.20">
    <property type="entry name" value="MFS general substrate transporter like domains"/>
    <property type="match status" value="2"/>
</dbReference>
<dbReference type="VEuPathDB" id="FungiDB:F4678DRAFT_433204"/>
<feature type="transmembrane region" description="Helical" evidence="8">
    <location>
        <begin position="430"/>
        <end position="447"/>
    </location>
</feature>
<feature type="transmembrane region" description="Helical" evidence="8">
    <location>
        <begin position="232"/>
        <end position="262"/>
    </location>
</feature>
<feature type="transmembrane region" description="Helical" evidence="8">
    <location>
        <begin position="702"/>
        <end position="720"/>
    </location>
</feature>
<dbReference type="InterPro" id="IPR005828">
    <property type="entry name" value="MFS_sugar_transport-like"/>
</dbReference>
<feature type="transmembrane region" description="Helical" evidence="8">
    <location>
        <begin position="392"/>
        <end position="410"/>
    </location>
</feature>
<feature type="transmembrane region" description="Helical" evidence="8">
    <location>
        <begin position="522"/>
        <end position="542"/>
    </location>
</feature>
<sequence length="867" mass="95223">MSVGVRFGDDHERPVLREPMAGARCRRRIDRGTRMAAECIALCRASLSDTKSFLARGRDYTQAQGPELAETYDVLTFHHLCAAPLVRSPGRFVLPKSLPYLPYPGFLSLLSKPSVNPHAWVIACATEYAACLAFMLCTGRDFSCRAVRHEYRMIRLAARYLGEWPSRYFDFAYTSLIGHWTNVEIPILRHGNVARTNEPPHVRTHIQDPNLRRRLALSEIDKVPFGLYHVRAVLVAGIGFFLDSYDIFAINLVTLLLGVVFWQGSPDDAVNGYGGNHGVLPTSVSQTLKTSTSAGIVIGQLLFGWLADKYGRRKMYGVELGIILVSTLSCCLIAASQAISFTGILTFWRVMMGVGIGGDYPLSSVITSEFAPTRWRGAMMAAVFSMQGIGQLAAAIVALIVTASFAPIFLTASDVAHCDYDCQTAADRCWRIIIGVGAVPAVFALYYRITIPETPRYTFEVAKDVEKAAADIKAYVASQSEGEVDEIKQARMKKVASPALAIPAASWSDAYGYFKQWKNGKVLIGTTLSWFFLDFAFYGLGLNNQVILQAIGYAKGDSLHAILHNSAVGTIILVVAGSLPGYWTSIFLIDTIGRKPLQILGFSILTVVFSVLGFCYYQLDKGSLLALYVIANYFFNFGPNTTTFIIPGECYPTRYRSTGHGISAAMGKVGAILAQVISIPLLRKGAPPECEGTECTPWIDKLMQIFALFMLLGLIISFLVPETKGYTLEELAGERPTSYNSGRNGSIAETPKKWWNPFNGGRPAGFMYPRSSQGSIGRGGRVGIMTSPELVAENAESRRRHFWAWGRRSRNGTRPDSTSSTANITDATVDEVTPPRWGAGWGRVDRGGQPPPMENIRLQDVGQLLEN</sequence>
<evidence type="ECO:0000313" key="10">
    <source>
        <dbReference type="EMBL" id="KAJ3568256.1"/>
    </source>
</evidence>
<evidence type="ECO:0000256" key="8">
    <source>
        <dbReference type="SAM" id="Phobius"/>
    </source>
</evidence>
<feature type="domain" description="Major facilitator superfamily (MFS) profile" evidence="9">
    <location>
        <begin position="232"/>
        <end position="725"/>
    </location>
</feature>
<dbReference type="SUPFAM" id="SSF103473">
    <property type="entry name" value="MFS general substrate transporter"/>
    <property type="match status" value="1"/>
</dbReference>